<dbReference type="AlphaFoldDB" id="A0A1G2KRN9"/>
<organism evidence="1 2">
    <name type="scientific">Candidatus Sungbacteria bacterium RIFCSPHIGHO2_02_FULL_51_29</name>
    <dbReference type="NCBI Taxonomy" id="1802273"/>
    <lineage>
        <taxon>Bacteria</taxon>
        <taxon>Candidatus Sungiibacteriota</taxon>
    </lineage>
</organism>
<reference evidence="1 2" key="1">
    <citation type="journal article" date="2016" name="Nat. Commun.">
        <title>Thousands of microbial genomes shed light on interconnected biogeochemical processes in an aquifer system.</title>
        <authorList>
            <person name="Anantharaman K."/>
            <person name="Brown C.T."/>
            <person name="Hug L.A."/>
            <person name="Sharon I."/>
            <person name="Castelle C.J."/>
            <person name="Probst A.J."/>
            <person name="Thomas B.C."/>
            <person name="Singh A."/>
            <person name="Wilkins M.J."/>
            <person name="Karaoz U."/>
            <person name="Brodie E.L."/>
            <person name="Williams K.H."/>
            <person name="Hubbard S.S."/>
            <person name="Banfield J.F."/>
        </authorList>
    </citation>
    <scope>NUCLEOTIDE SEQUENCE [LARGE SCALE GENOMIC DNA]</scope>
</reference>
<dbReference type="EMBL" id="MHQL01000045">
    <property type="protein sequence ID" value="OHA02105.1"/>
    <property type="molecule type" value="Genomic_DNA"/>
</dbReference>
<gene>
    <name evidence="1" type="ORF">A3C16_04815</name>
</gene>
<protein>
    <submittedName>
        <fullName evidence="1">Uncharacterized protein</fullName>
    </submittedName>
</protein>
<proteinExistence type="predicted"/>
<accession>A0A1G2KRN9</accession>
<comment type="caution">
    <text evidence="1">The sequence shown here is derived from an EMBL/GenBank/DDBJ whole genome shotgun (WGS) entry which is preliminary data.</text>
</comment>
<evidence type="ECO:0000313" key="1">
    <source>
        <dbReference type="EMBL" id="OHA02105.1"/>
    </source>
</evidence>
<dbReference type="Proteomes" id="UP000177811">
    <property type="component" value="Unassembled WGS sequence"/>
</dbReference>
<name>A0A1G2KRN9_9BACT</name>
<evidence type="ECO:0000313" key="2">
    <source>
        <dbReference type="Proteomes" id="UP000177811"/>
    </source>
</evidence>
<sequence length="90" mass="9933">MGIPRFNCLPIGSLYVLKCADKKAALQILIKVCMTETPIGAGRTKLNPRLSPRVSAGYAEGPCIKIQVWVPDLHAEIYILHLLYRIKEGG</sequence>